<evidence type="ECO:0000313" key="4">
    <source>
        <dbReference type="Proteomes" id="UP000193642"/>
    </source>
</evidence>
<evidence type="ECO:0000256" key="2">
    <source>
        <dbReference type="SAM" id="MobiDB-lite"/>
    </source>
</evidence>
<keyword evidence="4" id="KW-1185">Reference proteome</keyword>
<proteinExistence type="predicted"/>
<comment type="caution">
    <text evidence="3">The sequence shown here is derived from an EMBL/GenBank/DDBJ whole genome shotgun (WGS) entry which is preliminary data.</text>
</comment>
<protein>
    <submittedName>
        <fullName evidence="3">Uncharacterized protein</fullName>
    </submittedName>
</protein>
<feature type="coiled-coil region" evidence="1">
    <location>
        <begin position="157"/>
        <end position="184"/>
    </location>
</feature>
<evidence type="ECO:0000256" key="1">
    <source>
        <dbReference type="SAM" id="Coils"/>
    </source>
</evidence>
<evidence type="ECO:0000313" key="3">
    <source>
        <dbReference type="EMBL" id="ORY51938.1"/>
    </source>
</evidence>
<accession>A0A1Y2CY38</accession>
<reference evidence="3 4" key="1">
    <citation type="submission" date="2016-07" db="EMBL/GenBank/DDBJ databases">
        <title>Pervasive Adenine N6-methylation of Active Genes in Fungi.</title>
        <authorList>
            <consortium name="DOE Joint Genome Institute"/>
            <person name="Mondo S.J."/>
            <person name="Dannebaum R.O."/>
            <person name="Kuo R.C."/>
            <person name="Labutti K."/>
            <person name="Haridas S."/>
            <person name="Kuo A."/>
            <person name="Salamov A."/>
            <person name="Ahrendt S.R."/>
            <person name="Lipzen A."/>
            <person name="Sullivan W."/>
            <person name="Andreopoulos W.B."/>
            <person name="Clum A."/>
            <person name="Lindquist E."/>
            <person name="Daum C."/>
            <person name="Ramamoorthy G.K."/>
            <person name="Gryganskyi A."/>
            <person name="Culley D."/>
            <person name="Magnuson J.K."/>
            <person name="James T.Y."/>
            <person name="O'Malley M.A."/>
            <person name="Stajich J.E."/>
            <person name="Spatafora J.W."/>
            <person name="Visel A."/>
            <person name="Grigoriev I.V."/>
        </authorList>
    </citation>
    <scope>NUCLEOTIDE SEQUENCE [LARGE SCALE GENOMIC DNA]</scope>
    <source>
        <strain evidence="3 4">JEL800</strain>
    </source>
</reference>
<gene>
    <name evidence="3" type="ORF">BCR33DRAFT_712142</name>
</gene>
<feature type="compositionally biased region" description="Basic and acidic residues" evidence="2">
    <location>
        <begin position="310"/>
        <end position="324"/>
    </location>
</feature>
<feature type="region of interest" description="Disordered" evidence="2">
    <location>
        <begin position="252"/>
        <end position="324"/>
    </location>
</feature>
<sequence length="346" mass="37725">MDLAREPWQPVSVRLNGTTATLLIKFAAGDCEEHAYTCCGVFAPGSSNALFESLSVSELISRTATVAPAFRRNPPRKVVRLVHHLLLAKEMENVSCDARWTTPSMLNLSLKGQIGGLVFAWKMTLIPPPPSVDTDTLIPSQFLTPMIASINVLLTNQIRLEKIIADKEKEIEELRAALVNNANHMGGIVRVKKTTPHFNSTQIFQESLQQVFPPSLIAGDIEAASHAVSLSLFQKPEMESVYKSVMTNLIPTTDEAERRREPGDDEDLSQLDYVPDGPGSTQVIGGGSGGGSSSTQIPAGTQGVSATQKSKKEEADETVDRRLKELMELAEKKQQAAAKPKKRKII</sequence>
<dbReference type="AlphaFoldDB" id="A0A1Y2CY38"/>
<dbReference type="Proteomes" id="UP000193642">
    <property type="component" value="Unassembled WGS sequence"/>
</dbReference>
<dbReference type="OrthoDB" id="2108360at2759"/>
<name>A0A1Y2CY38_9FUNG</name>
<keyword evidence="1" id="KW-0175">Coiled coil</keyword>
<dbReference type="EMBL" id="MCGO01000004">
    <property type="protein sequence ID" value="ORY51938.1"/>
    <property type="molecule type" value="Genomic_DNA"/>
</dbReference>
<organism evidence="3 4">
    <name type="scientific">Rhizoclosmatium globosum</name>
    <dbReference type="NCBI Taxonomy" id="329046"/>
    <lineage>
        <taxon>Eukaryota</taxon>
        <taxon>Fungi</taxon>
        <taxon>Fungi incertae sedis</taxon>
        <taxon>Chytridiomycota</taxon>
        <taxon>Chytridiomycota incertae sedis</taxon>
        <taxon>Chytridiomycetes</taxon>
        <taxon>Chytridiales</taxon>
        <taxon>Chytriomycetaceae</taxon>
        <taxon>Rhizoclosmatium</taxon>
    </lineage>
</organism>